<keyword evidence="4" id="KW-0999">Mitochondrion inner membrane</keyword>
<keyword evidence="3" id="KW-0812">Transmembrane</keyword>
<keyword evidence="5" id="KW-1133">Transmembrane helix</keyword>
<evidence type="ECO:0000256" key="5">
    <source>
        <dbReference type="ARBA" id="ARBA00022989"/>
    </source>
</evidence>
<reference evidence="9" key="4">
    <citation type="submission" date="2022-01" db="UniProtKB">
        <authorList>
            <consortium name="EnsemblPlants"/>
        </authorList>
    </citation>
    <scope>IDENTIFICATION</scope>
    <source>
        <strain evidence="9">subsp. vulgare</strain>
    </source>
</reference>
<gene>
    <name evidence="9" type="primary">LOC123401729</name>
</gene>
<evidence type="ECO:0000313" key="8">
    <source>
        <dbReference type="EMBL" id="BAK05437.1"/>
    </source>
</evidence>
<dbReference type="GO" id="GO:0030150">
    <property type="term" value="P:protein import into mitochondrial matrix"/>
    <property type="evidence" value="ECO:0000318"/>
    <property type="project" value="GO_Central"/>
</dbReference>
<accession>F2EDL5</accession>
<evidence type="ECO:0000313" key="10">
    <source>
        <dbReference type="Proteomes" id="UP000011116"/>
    </source>
</evidence>
<dbReference type="SMR" id="F2EDL5"/>
<dbReference type="AlphaFoldDB" id="F2EDL5"/>
<protein>
    <submittedName>
        <fullName evidence="8">Predicted protein</fullName>
    </submittedName>
</protein>
<dbReference type="PANTHER" id="PTHR10485">
    <property type="entry name" value="MITOCHONDRIAL IMPORT INNER MEMBRANE TRANSLOCASE SUBUNIT TIM-17"/>
    <property type="match status" value="1"/>
</dbReference>
<evidence type="ECO:0000256" key="4">
    <source>
        <dbReference type="ARBA" id="ARBA00022792"/>
    </source>
</evidence>
<dbReference type="GO" id="GO:0005744">
    <property type="term" value="C:TIM23 mitochondrial import inner membrane translocase complex"/>
    <property type="evidence" value="ECO:0000318"/>
    <property type="project" value="GO_Central"/>
</dbReference>
<keyword evidence="6" id="KW-0496">Mitochondrion</keyword>
<comment type="similarity">
    <text evidence="2">Belongs to the Tim17/Tim22/Tim23 family.</text>
</comment>
<name>F2EDL5_HORVV</name>
<evidence type="ECO:0000256" key="2">
    <source>
        <dbReference type="ARBA" id="ARBA00008444"/>
    </source>
</evidence>
<dbReference type="STRING" id="112509.F2EDL5"/>
<organism evidence="8">
    <name type="scientific">Hordeum vulgare subsp. vulgare</name>
    <name type="common">Domesticated barley</name>
    <dbReference type="NCBI Taxonomy" id="112509"/>
    <lineage>
        <taxon>Eukaryota</taxon>
        <taxon>Viridiplantae</taxon>
        <taxon>Streptophyta</taxon>
        <taxon>Embryophyta</taxon>
        <taxon>Tracheophyta</taxon>
        <taxon>Spermatophyta</taxon>
        <taxon>Magnoliopsida</taxon>
        <taxon>Liliopsida</taxon>
        <taxon>Poales</taxon>
        <taxon>Poaceae</taxon>
        <taxon>BOP clade</taxon>
        <taxon>Pooideae</taxon>
        <taxon>Triticodae</taxon>
        <taxon>Triticeae</taxon>
        <taxon>Hordeinae</taxon>
        <taxon>Hordeum</taxon>
    </lineage>
</organism>
<evidence type="ECO:0000256" key="7">
    <source>
        <dbReference type="ARBA" id="ARBA00023136"/>
    </source>
</evidence>
<evidence type="ECO:0000256" key="1">
    <source>
        <dbReference type="ARBA" id="ARBA00004448"/>
    </source>
</evidence>
<dbReference type="GeneID" id="123401729"/>
<keyword evidence="7" id="KW-0472">Membrane</keyword>
<evidence type="ECO:0000256" key="3">
    <source>
        <dbReference type="ARBA" id="ARBA00022692"/>
    </source>
</evidence>
<dbReference type="EnsemblPlants" id="HORVU.MOREX.r3.6HG0626040.1">
    <property type="protein sequence ID" value="HORVU.MOREX.r3.6HG0626040.1.CDS1"/>
    <property type="gene ID" value="HORVU.MOREX.r3.6HG0626040"/>
</dbReference>
<dbReference type="OMA" id="INFYQGA"/>
<dbReference type="Gramene" id="HORVU.MOREX.r3.6HG0626040.1">
    <property type="protein sequence ID" value="HORVU.MOREX.r3.6HG0626040.1.CDS1"/>
    <property type="gene ID" value="HORVU.MOREX.r3.6HG0626040"/>
</dbReference>
<evidence type="ECO:0000313" key="9">
    <source>
        <dbReference type="EnsemblPlants" id="HORVU.MOREX.r3.6HG0626040.1.CDS1"/>
    </source>
</evidence>
<dbReference type="PANTHER" id="PTHR10485:SF18">
    <property type="match status" value="1"/>
</dbReference>
<dbReference type="RefSeq" id="XP_044951519.1">
    <property type="nucleotide sequence ID" value="XM_045095584.1"/>
</dbReference>
<reference evidence="9" key="3">
    <citation type="submission" date="2020-10" db="EMBL/GenBank/DDBJ databases">
        <authorList>
            <person name="Scholz U."/>
            <person name="Mascher M."/>
            <person name="Fiebig A."/>
        </authorList>
    </citation>
    <scope>NUCLEOTIDE SEQUENCE [LARGE SCALE GENOMIC DNA]</scope>
    <source>
        <strain evidence="9">cv. Morex</strain>
    </source>
</reference>
<comment type="subcellular location">
    <subcellularLocation>
        <location evidence="1">Mitochondrion inner membrane</location>
        <topology evidence="1">Multi-pass membrane protein</topology>
    </subcellularLocation>
</comment>
<proteinExistence type="evidence at transcript level"/>
<reference evidence="10" key="2">
    <citation type="journal article" date="2012" name="Nature">
        <title>A physical, genetic and functional sequence assembly of the barley genome.</title>
        <authorList>
            <consortium name="The International Barley Genome Sequencing Consortium"/>
            <person name="Mayer K.F."/>
            <person name="Waugh R."/>
            <person name="Brown J.W."/>
            <person name="Schulman A."/>
            <person name="Langridge P."/>
            <person name="Platzer M."/>
            <person name="Fincher G.B."/>
            <person name="Muehlbauer G.J."/>
            <person name="Sato K."/>
            <person name="Close T.J."/>
            <person name="Wise R.P."/>
            <person name="Stein N."/>
        </authorList>
    </citation>
    <scope>NUCLEOTIDE SEQUENCE [LARGE SCALE GENOMIC DNA]</scope>
    <source>
        <strain evidence="10">cv. Morex</strain>
    </source>
</reference>
<dbReference type="OrthoDB" id="621178at2759"/>
<reference evidence="8" key="1">
    <citation type="journal article" date="2011" name="Plant Physiol.">
        <title>Comprehensive sequence analysis of 24,783 barley full-length cDNAs derived from 12 clone libraries.</title>
        <authorList>
            <person name="Matsumoto T."/>
            <person name="Tanaka T."/>
            <person name="Sakai H."/>
            <person name="Amano N."/>
            <person name="Kanamori H."/>
            <person name="Kurita K."/>
            <person name="Kikuta A."/>
            <person name="Kamiya K."/>
            <person name="Yamamoto M."/>
            <person name="Ikawa H."/>
            <person name="Fujii N."/>
            <person name="Hori K."/>
            <person name="Itoh T."/>
            <person name="Sato K."/>
        </authorList>
    </citation>
    <scope>NUCLEOTIDE SEQUENCE</scope>
    <source>
        <tissue evidence="8">Flower</tissue>
    </source>
</reference>
<evidence type="ECO:0000256" key="6">
    <source>
        <dbReference type="ARBA" id="ARBA00023128"/>
    </source>
</evidence>
<dbReference type="KEGG" id="hvg:123401729"/>
<dbReference type="Proteomes" id="UP000011116">
    <property type="component" value="Chromosome 6H"/>
</dbReference>
<keyword evidence="10" id="KW-1185">Reference proteome</keyword>
<dbReference type="Gramene" id="HORVU.MOREX.r2.6HG0519430.1">
    <property type="protein sequence ID" value="HORVU.MOREX.r2.6HG0519430.1.CDS.1"/>
    <property type="gene ID" value="HORVU.MOREX.r2.6HG0519430"/>
</dbReference>
<sequence>MDTATPTTEQTPTPLPSIIQAIRSHATSGGIFGSFINFYQGATNSPGAQPPSIIQAVRSHATSGAIFGSFINFYQGATNSPGGSSLSGGVLAVPRNALRIGSFAAWYGVAKSVRCAVAPDYPFETTVALGATNALFSMRHGTRAAARSGIRGAVAGMVVDMAEYSCKRCLASRPRRADNNRCIPSESAACPAGIPAAIHRCLCPCLR</sequence>
<dbReference type="EMBL" id="AK374240">
    <property type="protein sequence ID" value="BAK05437.1"/>
    <property type="molecule type" value="mRNA"/>
</dbReference>